<dbReference type="Proteomes" id="UP000035085">
    <property type="component" value="Chromosome"/>
</dbReference>
<keyword evidence="5" id="KW-0653">Protein transport</keyword>
<keyword evidence="6 10" id="KW-0472">Membrane</keyword>
<protein>
    <recommendedName>
        <fullName evidence="10">Lipoprotein</fullName>
    </recommendedName>
</protein>
<evidence type="ECO:0000256" key="1">
    <source>
        <dbReference type="ARBA" id="ARBA00004459"/>
    </source>
</evidence>
<dbReference type="PANTHER" id="PTHR30046:SF3">
    <property type="entry name" value="SECRETION SYSTEM APPARATUS LIPOPROTEIN SSAJ"/>
    <property type="match status" value="1"/>
</dbReference>
<organism evidence="13 14">
    <name type="scientific">Pandoraea vervacti</name>
    <dbReference type="NCBI Taxonomy" id="656178"/>
    <lineage>
        <taxon>Bacteria</taxon>
        <taxon>Pseudomonadati</taxon>
        <taxon>Pseudomonadota</taxon>
        <taxon>Betaproteobacteria</taxon>
        <taxon>Burkholderiales</taxon>
        <taxon>Burkholderiaceae</taxon>
        <taxon>Pandoraea</taxon>
    </lineage>
</organism>
<keyword evidence="9 10" id="KW-0449">Lipoprotein</keyword>
<dbReference type="EMBL" id="CP010897">
    <property type="protein sequence ID" value="APD11097.1"/>
    <property type="molecule type" value="Genomic_DNA"/>
</dbReference>
<evidence type="ECO:0000256" key="11">
    <source>
        <dbReference type="SAM" id="MobiDB-lite"/>
    </source>
</evidence>
<evidence type="ECO:0000256" key="7">
    <source>
        <dbReference type="ARBA" id="ARBA00023139"/>
    </source>
</evidence>
<accession>A0ABM6FQL1</accession>
<dbReference type="PRINTS" id="PR01338">
    <property type="entry name" value="TYPE3OMKPROT"/>
</dbReference>
<comment type="subcellular location">
    <subcellularLocation>
        <location evidence="1">Cell outer membrane</location>
        <topology evidence="1">Lipid-anchor</topology>
    </subcellularLocation>
</comment>
<evidence type="ECO:0000256" key="6">
    <source>
        <dbReference type="ARBA" id="ARBA00023136"/>
    </source>
</evidence>
<dbReference type="PANTHER" id="PTHR30046">
    <property type="entry name" value="FLAGELLAR M-RING PROTEIN"/>
    <property type="match status" value="1"/>
</dbReference>
<evidence type="ECO:0000313" key="13">
    <source>
        <dbReference type="EMBL" id="APD11097.1"/>
    </source>
</evidence>
<proteinExistence type="inferred from homology"/>
<evidence type="ECO:0000256" key="10">
    <source>
        <dbReference type="RuleBase" id="RU364102"/>
    </source>
</evidence>
<name>A0ABM6FQL1_9BURK</name>
<evidence type="ECO:0000256" key="5">
    <source>
        <dbReference type="ARBA" id="ARBA00022927"/>
    </source>
</evidence>
<dbReference type="Gene3D" id="3.30.70.1530">
    <property type="entry name" value="Hypothetical protein rpa1041"/>
    <property type="match status" value="1"/>
</dbReference>
<keyword evidence="4 10" id="KW-0732">Signal</keyword>
<dbReference type="RefSeq" id="WP_063389803.1">
    <property type="nucleotide sequence ID" value="NZ_CP010897.2"/>
</dbReference>
<dbReference type="NCBIfam" id="TIGR02544">
    <property type="entry name" value="III_secr_YscJ"/>
    <property type="match status" value="1"/>
</dbReference>
<dbReference type="InterPro" id="IPR043427">
    <property type="entry name" value="YscJ/FliF"/>
</dbReference>
<keyword evidence="14" id="KW-1185">Reference proteome</keyword>
<evidence type="ECO:0000259" key="12">
    <source>
        <dbReference type="Pfam" id="PF01514"/>
    </source>
</evidence>
<evidence type="ECO:0000256" key="3">
    <source>
        <dbReference type="ARBA" id="ARBA00022448"/>
    </source>
</evidence>
<feature type="region of interest" description="Disordered" evidence="11">
    <location>
        <begin position="243"/>
        <end position="270"/>
    </location>
</feature>
<keyword evidence="10" id="KW-0812">Transmembrane</keyword>
<evidence type="ECO:0000256" key="4">
    <source>
        <dbReference type="ARBA" id="ARBA00022729"/>
    </source>
</evidence>
<reference evidence="14" key="1">
    <citation type="submission" date="2015-02" db="EMBL/GenBank/DDBJ databases">
        <title>Complete Genome Sequencing of Pandoraea vervacti NS15 sp. nov.</title>
        <authorList>
            <person name="Chan K.-G."/>
        </authorList>
    </citation>
    <scope>NUCLEOTIDE SEQUENCE [LARGE SCALE GENOMIC DNA]</scope>
    <source>
        <strain evidence="14">NS15</strain>
    </source>
</reference>
<keyword evidence="8 10" id="KW-0998">Cell outer membrane</keyword>
<evidence type="ECO:0000313" key="14">
    <source>
        <dbReference type="Proteomes" id="UP000035085"/>
    </source>
</evidence>
<keyword evidence="7 10" id="KW-0564">Palmitate</keyword>
<dbReference type="InterPro" id="IPR006182">
    <property type="entry name" value="FliF_N_dom"/>
</dbReference>
<dbReference type="PROSITE" id="PS51257">
    <property type="entry name" value="PROKAR_LIPOPROTEIN"/>
    <property type="match status" value="1"/>
</dbReference>
<dbReference type="NCBIfam" id="NF011852">
    <property type="entry name" value="PRK15324.1"/>
    <property type="match status" value="1"/>
</dbReference>
<keyword evidence="3" id="KW-0813">Transport</keyword>
<keyword evidence="10" id="KW-1133">Transmembrane helix</keyword>
<dbReference type="InterPro" id="IPR045851">
    <property type="entry name" value="AMP-bd_C_sf"/>
</dbReference>
<feature type="domain" description="Flagellar M-ring N-terminal" evidence="12">
    <location>
        <begin position="19"/>
        <end position="187"/>
    </location>
</feature>
<dbReference type="Pfam" id="PF01514">
    <property type="entry name" value="YscJ_FliF"/>
    <property type="match status" value="1"/>
</dbReference>
<dbReference type="InterPro" id="IPR003282">
    <property type="entry name" value="T3SS_SctJ"/>
</dbReference>
<gene>
    <name evidence="13" type="ORF">UC34_00950</name>
</gene>
<evidence type="ECO:0000256" key="8">
    <source>
        <dbReference type="ARBA" id="ARBA00023237"/>
    </source>
</evidence>
<dbReference type="Gene3D" id="3.30.300.30">
    <property type="match status" value="1"/>
</dbReference>
<sequence length="270" mass="29010">MSRFVFPFVVVLLLTGCRKAETLLSALDQQQANEVAAVLLRHNIAAEKIDGGKAGYTITVDAADFPQAVDWLKTYDLPPRPRMEIAQMFPPDSLVASPRAERARLYSAIEQRLEQSVRLMQGVLAARVHVSYDVDGQNGEPAKRSPHISAVVVYQSGANGTELINDIRRFLKNSVEDLRYENISVVLSQQPAMLGAQAPMPLARPEDSGVAIWPFVVIGVFACFVAAVGVGMKVRASGWSGRTVGRGDTAGASGPAGVSAMSGMSDGKER</sequence>
<comment type="similarity">
    <text evidence="2 10">Belongs to the YscJ lipoprotein family.</text>
</comment>
<evidence type="ECO:0000256" key="2">
    <source>
        <dbReference type="ARBA" id="ARBA00009509"/>
    </source>
</evidence>
<evidence type="ECO:0000256" key="9">
    <source>
        <dbReference type="ARBA" id="ARBA00023288"/>
    </source>
</evidence>
<feature type="transmembrane region" description="Helical" evidence="10">
    <location>
        <begin position="210"/>
        <end position="232"/>
    </location>
</feature>